<dbReference type="Gene3D" id="3.50.50.60">
    <property type="entry name" value="FAD/NAD(P)-binding domain"/>
    <property type="match status" value="1"/>
</dbReference>
<accession>A0ABT9FY85</accession>
<comment type="caution">
    <text evidence="3">The sequence shown here is derived from an EMBL/GenBank/DDBJ whole genome shotgun (WGS) entry which is preliminary data.</text>
</comment>
<dbReference type="Pfam" id="PF01266">
    <property type="entry name" value="DAO"/>
    <property type="match status" value="2"/>
</dbReference>
<dbReference type="EMBL" id="JAUZEE010000001">
    <property type="protein sequence ID" value="MDP4299200.1"/>
    <property type="molecule type" value="Genomic_DNA"/>
</dbReference>
<reference evidence="3 4" key="1">
    <citation type="submission" date="2023-08" db="EMBL/GenBank/DDBJ databases">
        <authorList>
            <person name="Roldan D.M."/>
            <person name="Menes R.J."/>
        </authorList>
    </citation>
    <scope>NUCLEOTIDE SEQUENCE [LARGE SCALE GENOMIC DNA]</scope>
    <source>
        <strain evidence="3 4">CCM 2812</strain>
    </source>
</reference>
<dbReference type="SUPFAM" id="SSF54373">
    <property type="entry name" value="FAD-linked reductases, C-terminal domain"/>
    <property type="match status" value="1"/>
</dbReference>
<dbReference type="Proteomes" id="UP001235760">
    <property type="component" value="Unassembled WGS sequence"/>
</dbReference>
<evidence type="ECO:0000256" key="1">
    <source>
        <dbReference type="ARBA" id="ARBA00023002"/>
    </source>
</evidence>
<feature type="domain" description="FAD dependent oxidoreductase" evidence="2">
    <location>
        <begin position="131"/>
        <end position="393"/>
    </location>
</feature>
<evidence type="ECO:0000313" key="4">
    <source>
        <dbReference type="Proteomes" id="UP001235760"/>
    </source>
</evidence>
<name>A0ABT9FY85_LEPDI</name>
<dbReference type="SUPFAM" id="SSF51971">
    <property type="entry name" value="Nucleotide-binding domain"/>
    <property type="match status" value="1"/>
</dbReference>
<protein>
    <submittedName>
        <fullName evidence="3">FAD-dependent oxidoreductase</fullName>
    </submittedName>
</protein>
<gene>
    <name evidence="3" type="ORF">Q8X39_00995</name>
</gene>
<dbReference type="InterPro" id="IPR036188">
    <property type="entry name" value="FAD/NAD-bd_sf"/>
</dbReference>
<dbReference type="Gene3D" id="3.30.9.10">
    <property type="entry name" value="D-Amino Acid Oxidase, subunit A, domain 2"/>
    <property type="match status" value="1"/>
</dbReference>
<organism evidence="3 4">
    <name type="scientific">Leptothrix discophora</name>
    <dbReference type="NCBI Taxonomy" id="89"/>
    <lineage>
        <taxon>Bacteria</taxon>
        <taxon>Pseudomonadati</taxon>
        <taxon>Pseudomonadota</taxon>
        <taxon>Betaproteobacteria</taxon>
        <taxon>Burkholderiales</taxon>
        <taxon>Sphaerotilaceae</taxon>
        <taxon>Leptothrix</taxon>
    </lineage>
</organism>
<keyword evidence="4" id="KW-1185">Reference proteome</keyword>
<evidence type="ECO:0000259" key="2">
    <source>
        <dbReference type="Pfam" id="PF01266"/>
    </source>
</evidence>
<proteinExistence type="predicted"/>
<evidence type="ECO:0000313" key="3">
    <source>
        <dbReference type="EMBL" id="MDP4299200.1"/>
    </source>
</evidence>
<feature type="domain" description="FAD dependent oxidoreductase" evidence="2">
    <location>
        <begin position="14"/>
        <end position="97"/>
    </location>
</feature>
<keyword evidence="1" id="KW-0560">Oxidoreductase</keyword>
<dbReference type="PANTHER" id="PTHR13847">
    <property type="entry name" value="SARCOSINE DEHYDROGENASE-RELATED"/>
    <property type="match status" value="1"/>
</dbReference>
<dbReference type="RefSeq" id="WP_305747765.1">
    <property type="nucleotide sequence ID" value="NZ_JAUZEE010000001.1"/>
</dbReference>
<dbReference type="InterPro" id="IPR006076">
    <property type="entry name" value="FAD-dep_OxRdtase"/>
</dbReference>
<dbReference type="PANTHER" id="PTHR13847:SF289">
    <property type="entry name" value="GLYCINE OXIDASE"/>
    <property type="match status" value="1"/>
</dbReference>
<sequence>MTRPDPDPSPRHIGIAGAGVLGRLAAWALARAGHAVTVFDPAACPGARHDGRGAAGQTAAGMLSPLAELDNAGPEVAELGWRSLDLWHAVAAQLAADPAACAAAARARRTGLALGQPEPATDLPDAPADAFGPIGLRRAGSLLLAHGSDLGAAERVLNRVRAGAGQRAGWPQPQALAREALRTLEPAIDPSLRAWLLPDEGQLVPAMMLAALAGASPGDVTWRWGTNVAAVEPGRLRMADGDVHRCDLALDLRGLGARPESGAMHAERPWTADLRGVRGELVWLHAPGLRLDRPLRLLHPRHRVYIVPRPGERVVIGASEIESEDRSPASLRSAVELMAAAHSVLPALAEARIVHLETNLRPALPDHAPRTDALDGLLRINGLFRHGWLIAPALLHDGLRACGVACALDDLIVEKTDEHA</sequence>